<dbReference type="InterPro" id="IPR012336">
    <property type="entry name" value="Thioredoxin-like_fold"/>
</dbReference>
<dbReference type="EMBL" id="JAUCGR010000002">
    <property type="protein sequence ID" value="MDM7831831.1"/>
    <property type="molecule type" value="Genomic_DNA"/>
</dbReference>
<accession>A0ABT7S8B0</accession>
<dbReference type="PROSITE" id="PS51352">
    <property type="entry name" value="THIOREDOXIN_2"/>
    <property type="match status" value="1"/>
</dbReference>
<feature type="domain" description="Thioredoxin" evidence="2">
    <location>
        <begin position="1"/>
        <end position="177"/>
    </location>
</feature>
<evidence type="ECO:0000313" key="4">
    <source>
        <dbReference type="Proteomes" id="UP001321453"/>
    </source>
</evidence>
<dbReference type="Proteomes" id="UP001321453">
    <property type="component" value="Unassembled WGS sequence"/>
</dbReference>
<keyword evidence="4" id="KW-1185">Reference proteome</keyword>
<gene>
    <name evidence="3" type="ORF">QRT05_10845</name>
</gene>
<dbReference type="SUPFAM" id="SSF52833">
    <property type="entry name" value="Thioredoxin-like"/>
    <property type="match status" value="1"/>
</dbReference>
<dbReference type="PANTHER" id="PTHR13887">
    <property type="entry name" value="GLUTATHIONE S-TRANSFERASE KAPPA"/>
    <property type="match status" value="1"/>
</dbReference>
<evidence type="ECO:0000256" key="1">
    <source>
        <dbReference type="ARBA" id="ARBA00005791"/>
    </source>
</evidence>
<name>A0ABT7S8B0_9CELL</name>
<comment type="caution">
    <text evidence="3">The sequence shown here is derived from an EMBL/GenBank/DDBJ whole genome shotgun (WGS) entry which is preliminary data.</text>
</comment>
<dbReference type="InterPro" id="IPR036249">
    <property type="entry name" value="Thioredoxin-like_sf"/>
</dbReference>
<protein>
    <submittedName>
        <fullName evidence="3">Thioredoxin domain-containing protein</fullName>
    </submittedName>
</protein>
<dbReference type="RefSeq" id="WP_289447245.1">
    <property type="nucleotide sequence ID" value="NZ_JAUCGR010000002.1"/>
</dbReference>
<organism evidence="3 4">
    <name type="scientific">Cellulomonas edaphi</name>
    <dbReference type="NCBI Taxonomy" id="3053468"/>
    <lineage>
        <taxon>Bacteria</taxon>
        <taxon>Bacillati</taxon>
        <taxon>Actinomycetota</taxon>
        <taxon>Actinomycetes</taxon>
        <taxon>Micrococcales</taxon>
        <taxon>Cellulomonadaceae</taxon>
        <taxon>Cellulomonas</taxon>
    </lineage>
</organism>
<dbReference type="Gene3D" id="3.40.30.10">
    <property type="entry name" value="Glutaredoxin"/>
    <property type="match status" value="1"/>
</dbReference>
<evidence type="ECO:0000313" key="3">
    <source>
        <dbReference type="EMBL" id="MDM7831831.1"/>
    </source>
</evidence>
<reference evidence="3 4" key="1">
    <citation type="submission" date="2023-06" db="EMBL/GenBank/DDBJ databases">
        <title>Cellulomonas sp. MW9 Whole genome sequence.</title>
        <authorList>
            <person name="Park S."/>
        </authorList>
    </citation>
    <scope>NUCLEOTIDE SEQUENCE [LARGE SCALE GENOMIC DNA]</scope>
    <source>
        <strain evidence="3 4">MW9</strain>
    </source>
</reference>
<dbReference type="PANTHER" id="PTHR13887:SF55">
    <property type="entry name" value="SLR0313 PROTEIN"/>
    <property type="match status" value="1"/>
</dbReference>
<dbReference type="InterPro" id="IPR013766">
    <property type="entry name" value="Thioredoxin_domain"/>
</dbReference>
<sequence length="182" mass="19515">MSTPGAAPARSVDPERHAYGEPSAPVTVLEYGDLECPHCRAAAPVLRELVDTSQGQVRLVWRHFPLFEVHPHALTAALASEAAGERGRFWELHDRCFADQSHLADVDLRRHALALGLDPDVVAGVGAQRYAPAVEVDYLAGIAAGAQGTPTLFVGGQPFRERAELGRLRAAVDVALARARQG</sequence>
<dbReference type="Pfam" id="PF13462">
    <property type="entry name" value="Thioredoxin_4"/>
    <property type="match status" value="1"/>
</dbReference>
<proteinExistence type="inferred from homology"/>
<comment type="similarity">
    <text evidence="1">Belongs to the thioredoxin family. DsbA subfamily.</text>
</comment>
<evidence type="ECO:0000259" key="2">
    <source>
        <dbReference type="PROSITE" id="PS51352"/>
    </source>
</evidence>